<dbReference type="Gene3D" id="3.60.40.10">
    <property type="entry name" value="PPM-type phosphatase domain"/>
    <property type="match status" value="1"/>
</dbReference>
<dbReference type="Pfam" id="PF00072">
    <property type="entry name" value="Response_reg"/>
    <property type="match status" value="1"/>
</dbReference>
<dbReference type="InterPro" id="IPR001932">
    <property type="entry name" value="PPM-type_phosphatase-like_dom"/>
</dbReference>
<dbReference type="EMBL" id="UOFB01000160">
    <property type="protein sequence ID" value="VAW46801.1"/>
    <property type="molecule type" value="Genomic_DNA"/>
</dbReference>
<reference evidence="3" key="1">
    <citation type="submission" date="2018-06" db="EMBL/GenBank/DDBJ databases">
        <authorList>
            <person name="Zhirakovskaya E."/>
        </authorList>
    </citation>
    <scope>NUCLEOTIDE SEQUENCE</scope>
</reference>
<dbReference type="InterPro" id="IPR001789">
    <property type="entry name" value="Sig_transdc_resp-reg_receiver"/>
</dbReference>
<evidence type="ECO:0000259" key="2">
    <source>
        <dbReference type="PROSITE" id="PS50110"/>
    </source>
</evidence>
<keyword evidence="1" id="KW-0597">Phosphoprotein</keyword>
<dbReference type="SMART" id="SM00448">
    <property type="entry name" value="REC"/>
    <property type="match status" value="1"/>
</dbReference>
<dbReference type="Pfam" id="PF07228">
    <property type="entry name" value="SpoIIE"/>
    <property type="match status" value="1"/>
</dbReference>
<dbReference type="PANTHER" id="PTHR44591:SF3">
    <property type="entry name" value="RESPONSE REGULATORY DOMAIN-CONTAINING PROTEIN"/>
    <property type="match status" value="1"/>
</dbReference>
<name>A0A3B0VUW2_9ZZZZ</name>
<evidence type="ECO:0000313" key="3">
    <source>
        <dbReference type="EMBL" id="VAW46801.1"/>
    </source>
</evidence>
<dbReference type="SUPFAM" id="SSF81606">
    <property type="entry name" value="PP2C-like"/>
    <property type="match status" value="1"/>
</dbReference>
<dbReference type="SUPFAM" id="SSF52172">
    <property type="entry name" value="CheY-like"/>
    <property type="match status" value="1"/>
</dbReference>
<proteinExistence type="predicted"/>
<evidence type="ECO:0000256" key="1">
    <source>
        <dbReference type="ARBA" id="ARBA00022553"/>
    </source>
</evidence>
<dbReference type="GO" id="GO:0000160">
    <property type="term" value="P:phosphorelay signal transduction system"/>
    <property type="evidence" value="ECO:0007669"/>
    <property type="project" value="InterPro"/>
</dbReference>
<dbReference type="PANTHER" id="PTHR44591">
    <property type="entry name" value="STRESS RESPONSE REGULATOR PROTEIN 1"/>
    <property type="match status" value="1"/>
</dbReference>
<gene>
    <name evidence="3" type="ORF">MNBD_GAMMA04-47</name>
</gene>
<feature type="domain" description="Response regulatory" evidence="2">
    <location>
        <begin position="17"/>
        <end position="132"/>
    </location>
</feature>
<dbReference type="InterPro" id="IPR036457">
    <property type="entry name" value="PPM-type-like_dom_sf"/>
</dbReference>
<dbReference type="PROSITE" id="PS50110">
    <property type="entry name" value="RESPONSE_REGULATORY"/>
    <property type="match status" value="1"/>
</dbReference>
<organism evidence="3">
    <name type="scientific">hydrothermal vent metagenome</name>
    <dbReference type="NCBI Taxonomy" id="652676"/>
    <lineage>
        <taxon>unclassified sequences</taxon>
        <taxon>metagenomes</taxon>
        <taxon>ecological metagenomes</taxon>
    </lineage>
</organism>
<dbReference type="InterPro" id="IPR011006">
    <property type="entry name" value="CheY-like_superfamily"/>
</dbReference>
<dbReference type="SMART" id="SM00331">
    <property type="entry name" value="PP2C_SIG"/>
    <property type="match status" value="1"/>
</dbReference>
<dbReference type="InterPro" id="IPR050595">
    <property type="entry name" value="Bact_response_regulator"/>
</dbReference>
<accession>A0A3B0VUW2</accession>
<dbReference type="Gene3D" id="3.40.50.2300">
    <property type="match status" value="1"/>
</dbReference>
<dbReference type="AlphaFoldDB" id="A0A3B0VUW2"/>
<sequence>MPPKMPPNKMERQQKSYILAVDDEPINRYLLEDLIESRYELTAVESGEACLASVKERLPELILLDISMPDMDGFETCRLLKQKTETCNIPIVFLTARISIEDERKGLQLGAVDYITKPFSESILLARIKTHIDLNRTHLLLEQSYASVKKDQDYIEYIMQTMREDKRFIADNLDLVISPVECSNGDIVLSALAPNGHRHLLIGDFTGHGLSAAIAGPLVSSLFYLQTEQGIPLDRVIENINLELFLKLPAEVFMAAIWIDWNTQTHQITVWNCGMPSLFLFRGGEKIAQYDSEFLPLGIQDCLIECMPPTQVIQCLPNDILLGYSDGVLEVRSASGEVFGEQRLDALLHQVVARPKGISLVMEVLESYADGVSIKDDMTLVQLSIPSS</sequence>
<protein>
    <recommendedName>
        <fullName evidence="2">Response regulatory domain-containing protein</fullName>
    </recommendedName>
</protein>